<dbReference type="InterPro" id="IPR000742">
    <property type="entry name" value="EGF"/>
</dbReference>
<evidence type="ECO:0000259" key="3">
    <source>
        <dbReference type="PROSITE" id="PS50026"/>
    </source>
</evidence>
<evidence type="ECO:0000256" key="1">
    <source>
        <dbReference type="PROSITE-ProRule" id="PRU00076"/>
    </source>
</evidence>
<keyword evidence="5" id="KW-1185">Reference proteome</keyword>
<dbReference type="PROSITE" id="PS50026">
    <property type="entry name" value="EGF_3"/>
    <property type="match status" value="1"/>
</dbReference>
<dbReference type="OrthoDB" id="66620at2759"/>
<feature type="domain" description="EGF-like" evidence="3">
    <location>
        <begin position="34"/>
        <end position="69"/>
    </location>
</feature>
<sequence length="324" mass="35002">MAPLGVILHHLLLALVLSAPILALQSPATRDLTKSLNCHLPQFTCAQYGVCDVQGECECPAGWGGVDCLSPQCDSLADGPNRRLRENGTSCECKDGWGGINCNVCKTDAACAGFPLPGSEKVHPDPEGMTCYKGGDAVFGMHQICNVTNRLVLQEAKGRPVQATFSCDARSETCGFQLWIAEVESFYCALEECVVKTASTSGYEEGFVKSTTYACEQIKCSCVHERILCGESGSVDLTEFLREEIKGPASFTCSRSSSDSNSAAKCTFAEPAADELISDMFGDDHITMGCEAGECIKYSQIPGYQQRASEDYNKQRAFAPTWRI</sequence>
<feature type="disulfide bond" evidence="1">
    <location>
        <begin position="59"/>
        <end position="68"/>
    </location>
</feature>
<comment type="caution">
    <text evidence="4">The sequence shown here is derived from an EMBL/GenBank/DDBJ whole genome shotgun (WGS) entry which is preliminary data.</text>
</comment>
<gene>
    <name evidence="4" type="ORF">MVEN_01995300</name>
</gene>
<reference evidence="4" key="1">
    <citation type="submission" date="2020-05" db="EMBL/GenBank/DDBJ databases">
        <title>Mycena genomes resolve the evolution of fungal bioluminescence.</title>
        <authorList>
            <person name="Tsai I.J."/>
        </authorList>
    </citation>
    <scope>NUCLEOTIDE SEQUENCE</scope>
    <source>
        <strain evidence="4">CCC161011</strain>
    </source>
</reference>
<evidence type="ECO:0000313" key="4">
    <source>
        <dbReference type="EMBL" id="KAF7339180.1"/>
    </source>
</evidence>
<organism evidence="4 5">
    <name type="scientific">Mycena venus</name>
    <dbReference type="NCBI Taxonomy" id="2733690"/>
    <lineage>
        <taxon>Eukaryota</taxon>
        <taxon>Fungi</taxon>
        <taxon>Dikarya</taxon>
        <taxon>Basidiomycota</taxon>
        <taxon>Agaricomycotina</taxon>
        <taxon>Agaricomycetes</taxon>
        <taxon>Agaricomycetidae</taxon>
        <taxon>Agaricales</taxon>
        <taxon>Marasmiineae</taxon>
        <taxon>Mycenaceae</taxon>
        <taxon>Mycena</taxon>
    </lineage>
</organism>
<name>A0A8H6XD70_9AGAR</name>
<protein>
    <recommendedName>
        <fullName evidence="3">EGF-like domain-containing protein</fullName>
    </recommendedName>
</protein>
<feature type="chain" id="PRO_5034260799" description="EGF-like domain-containing protein" evidence="2">
    <location>
        <begin position="24"/>
        <end position="324"/>
    </location>
</feature>
<dbReference type="AlphaFoldDB" id="A0A8H6XD70"/>
<dbReference type="Gene3D" id="2.10.25.10">
    <property type="entry name" value="Laminin"/>
    <property type="match status" value="1"/>
</dbReference>
<dbReference type="PROSITE" id="PS01186">
    <property type="entry name" value="EGF_2"/>
    <property type="match status" value="1"/>
</dbReference>
<dbReference type="EMBL" id="JACAZI010000020">
    <property type="protein sequence ID" value="KAF7339180.1"/>
    <property type="molecule type" value="Genomic_DNA"/>
</dbReference>
<evidence type="ECO:0000256" key="2">
    <source>
        <dbReference type="SAM" id="SignalP"/>
    </source>
</evidence>
<feature type="signal peptide" evidence="2">
    <location>
        <begin position="1"/>
        <end position="23"/>
    </location>
</feature>
<comment type="caution">
    <text evidence="1">Lacks conserved residue(s) required for the propagation of feature annotation.</text>
</comment>
<keyword evidence="2" id="KW-0732">Signal</keyword>
<keyword evidence="1" id="KW-1015">Disulfide bond</keyword>
<dbReference type="Proteomes" id="UP000620124">
    <property type="component" value="Unassembled WGS sequence"/>
</dbReference>
<dbReference type="PROSITE" id="PS00022">
    <property type="entry name" value="EGF_1"/>
    <property type="match status" value="1"/>
</dbReference>
<accession>A0A8H6XD70</accession>
<proteinExistence type="predicted"/>
<evidence type="ECO:0000313" key="5">
    <source>
        <dbReference type="Proteomes" id="UP000620124"/>
    </source>
</evidence>
<keyword evidence="1" id="KW-0245">EGF-like domain</keyword>